<feature type="domain" description="NfeD-like C-terminal" evidence="6">
    <location>
        <begin position="93"/>
        <end position="148"/>
    </location>
</feature>
<dbReference type="PANTHER" id="PTHR33507">
    <property type="entry name" value="INNER MEMBRANE PROTEIN YBBJ"/>
    <property type="match status" value="1"/>
</dbReference>
<dbReference type="InterPro" id="IPR052165">
    <property type="entry name" value="Membrane_assoc_protease"/>
</dbReference>
<proteinExistence type="predicted"/>
<reference evidence="7 8" key="1">
    <citation type="submission" date="2020-07" db="EMBL/GenBank/DDBJ databases">
        <title>Huge and variable diversity of episymbiotic CPR bacteria and DPANN archaea in groundwater ecosystems.</title>
        <authorList>
            <person name="He C.Y."/>
            <person name="Keren R."/>
            <person name="Whittaker M."/>
            <person name="Farag I.F."/>
            <person name="Doudna J."/>
            <person name="Cate J.H.D."/>
            <person name="Banfield J.F."/>
        </authorList>
    </citation>
    <scope>NUCLEOTIDE SEQUENCE [LARGE SCALE GENOMIC DNA]</scope>
    <source>
        <strain evidence="7">NC_groundwater_70_Ag_B-0.1um_54_66</strain>
    </source>
</reference>
<gene>
    <name evidence="7" type="ORF">HYS17_07980</name>
</gene>
<evidence type="ECO:0000256" key="2">
    <source>
        <dbReference type="ARBA" id="ARBA00022692"/>
    </source>
</evidence>
<feature type="transmembrane region" description="Helical" evidence="5">
    <location>
        <begin position="12"/>
        <end position="34"/>
    </location>
</feature>
<evidence type="ECO:0000256" key="1">
    <source>
        <dbReference type="ARBA" id="ARBA00004141"/>
    </source>
</evidence>
<evidence type="ECO:0000256" key="4">
    <source>
        <dbReference type="ARBA" id="ARBA00023136"/>
    </source>
</evidence>
<dbReference type="GO" id="GO:0005886">
    <property type="term" value="C:plasma membrane"/>
    <property type="evidence" value="ECO:0007669"/>
    <property type="project" value="TreeGrafter"/>
</dbReference>
<keyword evidence="3 5" id="KW-1133">Transmembrane helix</keyword>
<protein>
    <submittedName>
        <fullName evidence="7">NfeD family protein</fullName>
    </submittedName>
</protein>
<sequence length="149" mass="16147">MAEFFSDMTFWHWFILGGLFMIAEVMIPGAFFLWPGIAALVVGLIHLAAPELTWAIAVTIWSVLSLVTIAGWLAYRRKNPGVRADNGLNERGSQYIGRVYVLTKPLENGKGEIKAGDTVWLVSGTEALPAGTNVKVTGADGSLLKVEKA</sequence>
<name>A0A7T5R0W5_9BACT</name>
<accession>A0A7T5R0W5</accession>
<evidence type="ECO:0000313" key="7">
    <source>
        <dbReference type="EMBL" id="QQG35474.1"/>
    </source>
</evidence>
<dbReference type="InterPro" id="IPR012340">
    <property type="entry name" value="NA-bd_OB-fold"/>
</dbReference>
<dbReference type="InterPro" id="IPR002810">
    <property type="entry name" value="NfeD-like_C"/>
</dbReference>
<evidence type="ECO:0000313" key="8">
    <source>
        <dbReference type="Proteomes" id="UP000595362"/>
    </source>
</evidence>
<dbReference type="AlphaFoldDB" id="A0A7T5R0W5"/>
<dbReference type="Pfam" id="PF01957">
    <property type="entry name" value="NfeD"/>
    <property type="match status" value="1"/>
</dbReference>
<organism evidence="7 8">
    <name type="scientific">Micavibrio aeruginosavorus</name>
    <dbReference type="NCBI Taxonomy" id="349221"/>
    <lineage>
        <taxon>Bacteria</taxon>
        <taxon>Pseudomonadati</taxon>
        <taxon>Bdellovibrionota</taxon>
        <taxon>Bdellovibrionia</taxon>
        <taxon>Bdellovibrionales</taxon>
        <taxon>Pseudobdellovibrionaceae</taxon>
        <taxon>Micavibrio</taxon>
    </lineage>
</organism>
<dbReference type="Gene3D" id="2.40.50.140">
    <property type="entry name" value="Nucleic acid-binding proteins"/>
    <property type="match status" value="1"/>
</dbReference>
<evidence type="ECO:0000259" key="6">
    <source>
        <dbReference type="Pfam" id="PF01957"/>
    </source>
</evidence>
<dbReference type="Proteomes" id="UP000595362">
    <property type="component" value="Chromosome"/>
</dbReference>
<dbReference type="PANTHER" id="PTHR33507:SF3">
    <property type="entry name" value="INNER MEMBRANE PROTEIN YBBJ"/>
    <property type="match status" value="1"/>
</dbReference>
<evidence type="ECO:0000256" key="5">
    <source>
        <dbReference type="SAM" id="Phobius"/>
    </source>
</evidence>
<evidence type="ECO:0000256" key="3">
    <source>
        <dbReference type="ARBA" id="ARBA00022989"/>
    </source>
</evidence>
<keyword evidence="2 5" id="KW-0812">Transmembrane</keyword>
<comment type="subcellular location">
    <subcellularLocation>
        <location evidence="1">Membrane</location>
        <topology evidence="1">Multi-pass membrane protein</topology>
    </subcellularLocation>
</comment>
<keyword evidence="4 5" id="KW-0472">Membrane</keyword>
<dbReference type="EMBL" id="CP066681">
    <property type="protein sequence ID" value="QQG35474.1"/>
    <property type="molecule type" value="Genomic_DNA"/>
</dbReference>
<feature type="transmembrane region" description="Helical" evidence="5">
    <location>
        <begin position="54"/>
        <end position="75"/>
    </location>
</feature>